<dbReference type="PANTHER" id="PTHR32361">
    <property type="entry name" value="FERRIC/CUPRIC REDUCTASE TRANSMEMBRANE COMPONENT"/>
    <property type="match status" value="1"/>
</dbReference>
<dbReference type="OrthoDB" id="10006946at2759"/>
<comment type="caution">
    <text evidence="13">The sequence shown here is derived from an EMBL/GenBank/DDBJ whole genome shotgun (WGS) entry which is preliminary data.</text>
</comment>
<evidence type="ECO:0000259" key="11">
    <source>
        <dbReference type="Pfam" id="PF08022"/>
    </source>
</evidence>
<evidence type="ECO:0000313" key="14">
    <source>
        <dbReference type="Proteomes" id="UP001147746"/>
    </source>
</evidence>
<dbReference type="InterPro" id="IPR013130">
    <property type="entry name" value="Fe3_Rdtase_TM_dom"/>
</dbReference>
<dbReference type="GO" id="GO:0015677">
    <property type="term" value="P:copper ion import"/>
    <property type="evidence" value="ECO:0007669"/>
    <property type="project" value="TreeGrafter"/>
</dbReference>
<evidence type="ECO:0008006" key="15">
    <source>
        <dbReference type="Google" id="ProtNLM"/>
    </source>
</evidence>
<dbReference type="AlphaFoldDB" id="A0A9W9U4B5"/>
<dbReference type="Pfam" id="PF08030">
    <property type="entry name" value="NAD_binding_6"/>
    <property type="match status" value="1"/>
</dbReference>
<feature type="transmembrane region" description="Helical" evidence="9">
    <location>
        <begin position="358"/>
        <end position="378"/>
    </location>
</feature>
<accession>A0A9W9U4B5</accession>
<evidence type="ECO:0000259" key="10">
    <source>
        <dbReference type="Pfam" id="PF01794"/>
    </source>
</evidence>
<feature type="transmembrane region" description="Helical" evidence="9">
    <location>
        <begin position="20"/>
        <end position="40"/>
    </location>
</feature>
<evidence type="ECO:0000256" key="8">
    <source>
        <dbReference type="ARBA" id="ARBA00023136"/>
    </source>
</evidence>
<dbReference type="SFLD" id="SFLDS00052">
    <property type="entry name" value="Ferric_Reductase_Domain"/>
    <property type="match status" value="1"/>
</dbReference>
<organism evidence="13 14">
    <name type="scientific">Penicillium atrosanguineum</name>
    <dbReference type="NCBI Taxonomy" id="1132637"/>
    <lineage>
        <taxon>Eukaryota</taxon>
        <taxon>Fungi</taxon>
        <taxon>Dikarya</taxon>
        <taxon>Ascomycota</taxon>
        <taxon>Pezizomycotina</taxon>
        <taxon>Eurotiomycetes</taxon>
        <taxon>Eurotiomycetidae</taxon>
        <taxon>Eurotiales</taxon>
        <taxon>Aspergillaceae</taxon>
        <taxon>Penicillium</taxon>
    </lineage>
</organism>
<evidence type="ECO:0000256" key="6">
    <source>
        <dbReference type="ARBA" id="ARBA00023002"/>
    </source>
</evidence>
<evidence type="ECO:0000256" key="2">
    <source>
        <dbReference type="ARBA" id="ARBA00022448"/>
    </source>
</evidence>
<feature type="transmembrane region" description="Helical" evidence="9">
    <location>
        <begin position="228"/>
        <end position="245"/>
    </location>
</feature>
<dbReference type="SFLD" id="SFLDG01168">
    <property type="entry name" value="Ferric_reductase_subgroup_(FRE"/>
    <property type="match status" value="1"/>
</dbReference>
<comment type="subcellular location">
    <subcellularLocation>
        <location evidence="1">Membrane</location>
        <topology evidence="1">Multi-pass membrane protein</topology>
    </subcellularLocation>
</comment>
<dbReference type="InterPro" id="IPR039261">
    <property type="entry name" value="FNR_nucleotide-bd"/>
</dbReference>
<sequence length="546" mass="61247">MMTSSALRQHNNVWSNKYFAIAIGAIMVLFILCHWCEIAYSRFGPRKPNSFARHVFKLHRASRRLLNNEILGTRVDRLLLYLIYWALNLILALTNVDFERVDKRFGWISVANFALLVFLALRNTPLAPLSGNSYEKLRPLHKVAGYTCIVTSVIHGITYTIVFAQEGKLEKYKERDNFSGAIAGVAMLIIGFSTIGYFVQKSYEIFYVIHLAMFMLILITVGMHRPDFSKSTVIIVIFIACLWGADRLIRLAKKSWNFVGNNATVTPMADGAVRVKLKRNLRCRPGSHAFLWIPSIRWMETHPFTLVSNEPAEFLVREYNGFTRDLLKIAREEPGKVLRCSVDGGYGQIPKFMKFDRIVLVAGGSGATFTFNIALNVLKECAVANITKPIYFIWVVRHAESFNWFDTELQQLQDCPSVNLLIHVTRDEAISNDSPLSGSVSVASDPEKAPTAVGYVGKGAPVMTDVEKGKEEVKGQATVSVSAIRKGRPDITILIADCLSQGSVDEHIGVGVCGPMNIIESTREVTCRNTFDSGPFITFHSEEFEW</sequence>
<feature type="transmembrane region" description="Helical" evidence="9">
    <location>
        <begin position="177"/>
        <end position="198"/>
    </location>
</feature>
<keyword evidence="4" id="KW-0249">Electron transport</keyword>
<feature type="domain" description="FAD-binding 8" evidence="11">
    <location>
        <begin position="262"/>
        <end position="348"/>
    </location>
</feature>
<evidence type="ECO:0000256" key="4">
    <source>
        <dbReference type="ARBA" id="ARBA00022982"/>
    </source>
</evidence>
<dbReference type="EMBL" id="JAPZBO010000008">
    <property type="protein sequence ID" value="KAJ5308466.1"/>
    <property type="molecule type" value="Genomic_DNA"/>
</dbReference>
<proteinExistence type="predicted"/>
<feature type="transmembrane region" description="Helical" evidence="9">
    <location>
        <begin position="78"/>
        <end position="98"/>
    </location>
</feature>
<reference evidence="13" key="1">
    <citation type="submission" date="2022-12" db="EMBL/GenBank/DDBJ databases">
        <authorList>
            <person name="Petersen C."/>
        </authorList>
    </citation>
    <scope>NUCLEOTIDE SEQUENCE</scope>
    <source>
        <strain evidence="13">IBT 21472</strain>
    </source>
</reference>
<keyword evidence="7" id="KW-0406">Ion transport</keyword>
<dbReference type="InterPro" id="IPR051410">
    <property type="entry name" value="Ferric/Cupric_Reductase"/>
</dbReference>
<evidence type="ECO:0000256" key="3">
    <source>
        <dbReference type="ARBA" id="ARBA00022692"/>
    </source>
</evidence>
<feature type="transmembrane region" description="Helical" evidence="9">
    <location>
        <begin position="143"/>
        <end position="165"/>
    </location>
</feature>
<keyword evidence="3 9" id="KW-0812">Transmembrane</keyword>
<evidence type="ECO:0000256" key="5">
    <source>
        <dbReference type="ARBA" id="ARBA00022989"/>
    </source>
</evidence>
<feature type="transmembrane region" description="Helical" evidence="9">
    <location>
        <begin position="205"/>
        <end position="222"/>
    </location>
</feature>
<dbReference type="GO" id="GO:0005886">
    <property type="term" value="C:plasma membrane"/>
    <property type="evidence" value="ECO:0007669"/>
    <property type="project" value="TreeGrafter"/>
</dbReference>
<dbReference type="PANTHER" id="PTHR32361:SF9">
    <property type="entry name" value="FERRIC REDUCTASE TRANSMEMBRANE COMPONENT 3-RELATED"/>
    <property type="match status" value="1"/>
</dbReference>
<feature type="transmembrane region" description="Helical" evidence="9">
    <location>
        <begin position="104"/>
        <end position="122"/>
    </location>
</feature>
<evidence type="ECO:0000256" key="1">
    <source>
        <dbReference type="ARBA" id="ARBA00004141"/>
    </source>
</evidence>
<dbReference type="GO" id="GO:0006826">
    <property type="term" value="P:iron ion transport"/>
    <property type="evidence" value="ECO:0007669"/>
    <property type="project" value="TreeGrafter"/>
</dbReference>
<dbReference type="InterPro" id="IPR013112">
    <property type="entry name" value="FAD-bd_8"/>
</dbReference>
<dbReference type="GO" id="GO:0000293">
    <property type="term" value="F:ferric-chelate reductase activity"/>
    <property type="evidence" value="ECO:0007669"/>
    <property type="project" value="UniProtKB-ARBA"/>
</dbReference>
<dbReference type="Gene3D" id="3.40.50.80">
    <property type="entry name" value="Nucleotide-binding domain of ferredoxin-NADP reductase (FNR) module"/>
    <property type="match status" value="1"/>
</dbReference>
<feature type="domain" description="Ferric oxidoreductase" evidence="10">
    <location>
        <begin position="105"/>
        <end position="220"/>
    </location>
</feature>
<gene>
    <name evidence="13" type="ORF">N7476_009122</name>
</gene>
<name>A0A9W9U4B5_9EURO</name>
<evidence type="ECO:0000259" key="12">
    <source>
        <dbReference type="Pfam" id="PF08030"/>
    </source>
</evidence>
<reference evidence="13" key="2">
    <citation type="journal article" date="2023" name="IMA Fungus">
        <title>Comparative genomic study of the Penicillium genus elucidates a diverse pangenome and 15 lateral gene transfer events.</title>
        <authorList>
            <person name="Petersen C."/>
            <person name="Sorensen T."/>
            <person name="Nielsen M.R."/>
            <person name="Sondergaard T.E."/>
            <person name="Sorensen J.L."/>
            <person name="Fitzpatrick D.A."/>
            <person name="Frisvad J.C."/>
            <person name="Nielsen K.L."/>
        </authorList>
    </citation>
    <scope>NUCLEOTIDE SEQUENCE</scope>
    <source>
        <strain evidence="13">IBT 21472</strain>
    </source>
</reference>
<dbReference type="Pfam" id="PF01794">
    <property type="entry name" value="Ferric_reduct"/>
    <property type="match status" value="1"/>
</dbReference>
<feature type="domain" description="Ferric reductase NAD binding" evidence="12">
    <location>
        <begin position="355"/>
        <end position="525"/>
    </location>
</feature>
<dbReference type="CDD" id="cd06186">
    <property type="entry name" value="NOX_Duox_like_FAD_NADP"/>
    <property type="match status" value="1"/>
</dbReference>
<evidence type="ECO:0000313" key="13">
    <source>
        <dbReference type="EMBL" id="KAJ5308466.1"/>
    </source>
</evidence>
<dbReference type="SUPFAM" id="SSF52343">
    <property type="entry name" value="Ferredoxin reductase-like, C-terminal NADP-linked domain"/>
    <property type="match status" value="1"/>
</dbReference>
<evidence type="ECO:0000256" key="7">
    <source>
        <dbReference type="ARBA" id="ARBA00023065"/>
    </source>
</evidence>
<keyword evidence="6" id="KW-0560">Oxidoreductase</keyword>
<dbReference type="GO" id="GO:0006879">
    <property type="term" value="P:intracellular iron ion homeostasis"/>
    <property type="evidence" value="ECO:0007669"/>
    <property type="project" value="TreeGrafter"/>
</dbReference>
<keyword evidence="8 9" id="KW-0472">Membrane</keyword>
<evidence type="ECO:0000256" key="9">
    <source>
        <dbReference type="SAM" id="Phobius"/>
    </source>
</evidence>
<dbReference type="Pfam" id="PF08022">
    <property type="entry name" value="FAD_binding_8"/>
    <property type="match status" value="1"/>
</dbReference>
<keyword evidence="2" id="KW-0813">Transport</keyword>
<dbReference type="InterPro" id="IPR013121">
    <property type="entry name" value="Fe_red_NAD-bd_6"/>
</dbReference>
<dbReference type="Proteomes" id="UP001147746">
    <property type="component" value="Unassembled WGS sequence"/>
</dbReference>
<keyword evidence="14" id="KW-1185">Reference proteome</keyword>
<protein>
    <recommendedName>
        <fullName evidence="15">FAD-binding FR-type domain-containing protein</fullName>
    </recommendedName>
</protein>
<keyword evidence="5 9" id="KW-1133">Transmembrane helix</keyword>